<feature type="region of interest" description="Disordered" evidence="10">
    <location>
        <begin position="267"/>
        <end position="338"/>
    </location>
</feature>
<accession>A0A5A9NY68</accession>
<gene>
    <name evidence="12" type="ORF">E1301_Tti017610</name>
</gene>
<dbReference type="PANTHER" id="PTHR17388">
    <property type="entry name" value="SECRETOGRANIN III"/>
    <property type="match status" value="1"/>
</dbReference>
<organism evidence="12 13">
    <name type="scientific">Triplophysa tibetana</name>
    <dbReference type="NCBI Taxonomy" id="1572043"/>
    <lineage>
        <taxon>Eukaryota</taxon>
        <taxon>Metazoa</taxon>
        <taxon>Chordata</taxon>
        <taxon>Craniata</taxon>
        <taxon>Vertebrata</taxon>
        <taxon>Euteleostomi</taxon>
        <taxon>Actinopterygii</taxon>
        <taxon>Neopterygii</taxon>
        <taxon>Teleostei</taxon>
        <taxon>Ostariophysi</taxon>
        <taxon>Cypriniformes</taxon>
        <taxon>Nemacheilidae</taxon>
        <taxon>Triplophysa</taxon>
    </lineage>
</organism>
<dbReference type="EMBL" id="SOYY01000011">
    <property type="protein sequence ID" value="KAA0714563.1"/>
    <property type="molecule type" value="Genomic_DNA"/>
</dbReference>
<feature type="region of interest" description="Disordered" evidence="10">
    <location>
        <begin position="96"/>
        <end position="193"/>
    </location>
</feature>
<evidence type="ECO:0000256" key="8">
    <source>
        <dbReference type="ARBA" id="ARBA00023329"/>
    </source>
</evidence>
<evidence type="ECO:0000256" key="1">
    <source>
        <dbReference type="ARBA" id="ARBA00004268"/>
    </source>
</evidence>
<feature type="compositionally biased region" description="Acidic residues" evidence="10">
    <location>
        <begin position="293"/>
        <end position="310"/>
    </location>
</feature>
<evidence type="ECO:0000256" key="11">
    <source>
        <dbReference type="SAM" id="SignalP"/>
    </source>
</evidence>
<keyword evidence="8" id="KW-0968">Cytoplasmic vesicle</keyword>
<sequence>MGVCNRVILLLLIHELLESGPVTIGPRSSHQLIQTRTGSPSPGKYKQNSISGTMASKRTGLMVVIQLLAVIIAHISTFPTPAGPDDKSVYNRELTEEKPLEQQIAEADSIRKTDTKPTPPAEAESKSENDDITFLKSLAEKSKESNNETPVSDSVHDESDSTKNRRLADDYDSTKNGMDHKYQDDPESFRQLDGTPLTAQDIVQKIANKIYEEDDRGVFDRIVSKLLKLGLITDGQAETLEYEVAEALQDLITKNAKDNMIGELNMDYPINTPAEDTHNNMDEEDRPSRRYDEEVEGGEDDDEEPEEESKDDTVRADESWDTVSDGNDRNELNPEDGLQDLQYFPNFYRLLKSLDTDQDREERETLITIMKTLIDFVKMMVKYGTITPEEGVSYLENLDAMIALQTKNKLGKSLVPLSVTPPTDKAADDDDNTKTEAAKMQKEYESLKDSTKDVQQTAAEISHPGRSESYLEAIRKNIEWLKKHNKDSNKDEYDLSKLRDFMDQQVDAYIDKGILEKDEGDIIKRIYGSL</sequence>
<evidence type="ECO:0000256" key="5">
    <source>
        <dbReference type="ARBA" id="ARBA00022685"/>
    </source>
</evidence>
<keyword evidence="5" id="KW-0165">Cleavage on pair of basic residues</keyword>
<dbReference type="PANTHER" id="PTHR17388:SF2">
    <property type="entry name" value="SECRETOGRANIN-3"/>
    <property type="match status" value="1"/>
</dbReference>
<feature type="signal peptide" evidence="11">
    <location>
        <begin position="1"/>
        <end position="19"/>
    </location>
</feature>
<feature type="compositionally biased region" description="Polar residues" evidence="10">
    <location>
        <begin position="26"/>
        <end position="50"/>
    </location>
</feature>
<evidence type="ECO:0000256" key="4">
    <source>
        <dbReference type="ARBA" id="ARBA00022525"/>
    </source>
</evidence>
<feature type="region of interest" description="Disordered" evidence="10">
    <location>
        <begin position="24"/>
        <end position="50"/>
    </location>
</feature>
<dbReference type="GO" id="GO:0033366">
    <property type="term" value="P:protein localization to secretory granule"/>
    <property type="evidence" value="ECO:0007669"/>
    <property type="project" value="TreeGrafter"/>
</dbReference>
<keyword evidence="6 11" id="KW-0732">Signal</keyword>
<evidence type="ECO:0000256" key="10">
    <source>
        <dbReference type="SAM" id="MobiDB-lite"/>
    </source>
</evidence>
<feature type="compositionally biased region" description="Basic and acidic residues" evidence="10">
    <location>
        <begin position="275"/>
        <end position="292"/>
    </location>
</feature>
<evidence type="ECO:0000256" key="2">
    <source>
        <dbReference type="ARBA" id="ARBA00004613"/>
    </source>
</evidence>
<evidence type="ECO:0000256" key="7">
    <source>
        <dbReference type="ARBA" id="ARBA00023136"/>
    </source>
</evidence>
<feature type="compositionally biased region" description="Basic and acidic residues" evidence="10">
    <location>
        <begin position="154"/>
        <end position="190"/>
    </location>
</feature>
<dbReference type="GO" id="GO:0005576">
    <property type="term" value="C:extracellular region"/>
    <property type="evidence" value="ECO:0007669"/>
    <property type="project" value="UniProtKB-SubCell"/>
</dbReference>
<dbReference type="GO" id="GO:0030667">
    <property type="term" value="C:secretory granule membrane"/>
    <property type="evidence" value="ECO:0007669"/>
    <property type="project" value="TreeGrafter"/>
</dbReference>
<dbReference type="AlphaFoldDB" id="A0A5A9NY68"/>
<keyword evidence="13" id="KW-1185">Reference proteome</keyword>
<evidence type="ECO:0000256" key="3">
    <source>
        <dbReference type="ARBA" id="ARBA00013655"/>
    </source>
</evidence>
<comment type="caution">
    <text evidence="12">The sequence shown here is derived from an EMBL/GenBank/DDBJ whole genome shotgun (WGS) entry which is preliminary data.</text>
</comment>
<proteinExistence type="predicted"/>
<dbReference type="Pfam" id="PF15467">
    <property type="entry name" value="SGIII"/>
    <property type="match status" value="1"/>
</dbReference>
<keyword evidence="4" id="KW-0964">Secreted</keyword>
<dbReference type="Proteomes" id="UP000324632">
    <property type="component" value="Chromosome 11"/>
</dbReference>
<dbReference type="InterPro" id="IPR026197">
    <property type="entry name" value="SCG3"/>
</dbReference>
<dbReference type="GO" id="GO:0030658">
    <property type="term" value="C:transport vesicle membrane"/>
    <property type="evidence" value="ECO:0007669"/>
    <property type="project" value="UniProtKB-SubCell"/>
</dbReference>
<evidence type="ECO:0000256" key="9">
    <source>
        <dbReference type="ARBA" id="ARBA00033446"/>
    </source>
</evidence>
<evidence type="ECO:0000256" key="6">
    <source>
        <dbReference type="ARBA" id="ARBA00022729"/>
    </source>
</evidence>
<evidence type="ECO:0000313" key="13">
    <source>
        <dbReference type="Proteomes" id="UP000324632"/>
    </source>
</evidence>
<comment type="subcellular location">
    <subcellularLocation>
        <location evidence="1">Cytoplasmic vesicle</location>
        <location evidence="1">Secretory vesicle membrane</location>
        <topology evidence="1">Peripheral membrane protein</topology>
    </subcellularLocation>
    <subcellularLocation>
        <location evidence="2">Secreted</location>
    </subcellularLocation>
</comment>
<protein>
    <recommendedName>
        <fullName evidence="3">Secretogranin-3</fullName>
    </recommendedName>
    <alternativeName>
        <fullName evidence="9">Secretogranin III</fullName>
    </alternativeName>
</protein>
<feature type="chain" id="PRO_5022901385" description="Secretogranin-3" evidence="11">
    <location>
        <begin position="20"/>
        <end position="530"/>
    </location>
</feature>
<name>A0A5A9NY68_9TELE</name>
<keyword evidence="7" id="KW-0472">Membrane</keyword>
<reference evidence="12 13" key="1">
    <citation type="journal article" date="2019" name="Mol. Ecol. Resour.">
        <title>Chromosome-level genome assembly of Triplophysa tibetana, a fish adapted to the harsh high-altitude environment of the Tibetan Plateau.</title>
        <authorList>
            <person name="Yang X."/>
            <person name="Liu H."/>
            <person name="Ma Z."/>
            <person name="Zou Y."/>
            <person name="Zou M."/>
            <person name="Mao Y."/>
            <person name="Li X."/>
            <person name="Wang H."/>
            <person name="Chen T."/>
            <person name="Wang W."/>
            <person name="Yang R."/>
        </authorList>
    </citation>
    <scope>NUCLEOTIDE SEQUENCE [LARGE SCALE GENOMIC DNA]</scope>
    <source>
        <strain evidence="12">TTIB1903HZAU</strain>
        <tissue evidence="12">Muscle</tissue>
    </source>
</reference>
<evidence type="ECO:0000313" key="12">
    <source>
        <dbReference type="EMBL" id="KAA0714563.1"/>
    </source>
</evidence>